<gene>
    <name evidence="1" type="ORF">NYZ99_10025</name>
</gene>
<dbReference type="EMBL" id="CP104205">
    <property type="protein sequence ID" value="UWX56486.1"/>
    <property type="molecule type" value="Genomic_DNA"/>
</dbReference>
<accession>A0ABY5YBR7</accession>
<reference evidence="1" key="1">
    <citation type="submission" date="2022-09" db="EMBL/GenBank/DDBJ databases">
        <title>Maribacter litopenaei sp. nov., isolated from the intestinal tract of the Pacific White Shrimp, Litopenaeus vannamei.</title>
        <authorList>
            <person name="Kim S.Y."/>
            <person name="Hwang C.Y."/>
        </authorList>
    </citation>
    <scope>NUCLEOTIDE SEQUENCE</scope>
    <source>
        <strain evidence="1">HL-LV01</strain>
    </source>
</reference>
<keyword evidence="2" id="KW-1185">Reference proteome</keyword>
<protein>
    <submittedName>
        <fullName evidence="1">Uncharacterized protein</fullName>
    </submittedName>
</protein>
<sequence length="90" mass="10086">MTEAELASLGVAGELNANVNNMLKGEPIGHYLDIWDDVRQKTLALLKTKDDVRFASNIEEGLNYRYISVSCYGTLGQPYGTNWDYKEPVT</sequence>
<proteinExistence type="predicted"/>
<evidence type="ECO:0000313" key="1">
    <source>
        <dbReference type="EMBL" id="UWX56486.1"/>
    </source>
</evidence>
<organism evidence="1 2">
    <name type="scientific">Maribacter litopenaei</name>
    <dbReference type="NCBI Taxonomy" id="2976127"/>
    <lineage>
        <taxon>Bacteria</taxon>
        <taxon>Pseudomonadati</taxon>
        <taxon>Bacteroidota</taxon>
        <taxon>Flavobacteriia</taxon>
        <taxon>Flavobacteriales</taxon>
        <taxon>Flavobacteriaceae</taxon>
        <taxon>Maribacter</taxon>
    </lineage>
</organism>
<dbReference type="Proteomes" id="UP001059209">
    <property type="component" value="Chromosome"/>
</dbReference>
<dbReference type="RefSeq" id="WP_260575121.1">
    <property type="nucleotide sequence ID" value="NZ_CP104205.1"/>
</dbReference>
<name>A0ABY5YBR7_9FLAO</name>
<evidence type="ECO:0000313" key="2">
    <source>
        <dbReference type="Proteomes" id="UP001059209"/>
    </source>
</evidence>